<feature type="transmembrane region" description="Helical" evidence="2">
    <location>
        <begin position="168"/>
        <end position="190"/>
    </location>
</feature>
<dbReference type="OrthoDB" id="2988756at2759"/>
<organism evidence="3 4">
    <name type="scientific">Fusarium beomiforme</name>
    <dbReference type="NCBI Taxonomy" id="44412"/>
    <lineage>
        <taxon>Eukaryota</taxon>
        <taxon>Fungi</taxon>
        <taxon>Dikarya</taxon>
        <taxon>Ascomycota</taxon>
        <taxon>Pezizomycotina</taxon>
        <taxon>Sordariomycetes</taxon>
        <taxon>Hypocreomycetidae</taxon>
        <taxon>Hypocreales</taxon>
        <taxon>Nectriaceae</taxon>
        <taxon>Fusarium</taxon>
        <taxon>Fusarium burgessii species complex</taxon>
    </lineage>
</organism>
<evidence type="ECO:0000313" key="4">
    <source>
        <dbReference type="Proteomes" id="UP000730481"/>
    </source>
</evidence>
<feature type="compositionally biased region" description="Basic and acidic residues" evidence="1">
    <location>
        <begin position="259"/>
        <end position="271"/>
    </location>
</feature>
<feature type="transmembrane region" description="Helical" evidence="2">
    <location>
        <begin position="48"/>
        <end position="68"/>
    </location>
</feature>
<dbReference type="PANTHER" id="PTHR33048:SF166">
    <property type="entry name" value="PTH11-LIKE INTEGRAL MEMBRANE PROTEIN"/>
    <property type="match status" value="1"/>
</dbReference>
<feature type="transmembrane region" description="Helical" evidence="2">
    <location>
        <begin position="202"/>
        <end position="223"/>
    </location>
</feature>
<feature type="transmembrane region" description="Helical" evidence="2">
    <location>
        <begin position="99"/>
        <end position="119"/>
    </location>
</feature>
<reference evidence="3" key="1">
    <citation type="journal article" date="2017" name="Mycologia">
        <title>Fusarium algeriense, sp. nov., a novel toxigenic crown rot pathogen of durum wheat from Algeria is nested in the Fusarium burgessii species complex.</title>
        <authorList>
            <person name="Laraba I."/>
            <person name="Keddad A."/>
            <person name="Boureghda H."/>
            <person name="Abdallah N."/>
            <person name="Vaughan M.M."/>
            <person name="Proctor R.H."/>
            <person name="Busman M."/>
            <person name="O'Donnell K."/>
        </authorList>
    </citation>
    <scope>NUCLEOTIDE SEQUENCE</scope>
    <source>
        <strain evidence="3">NRRL 25174</strain>
    </source>
</reference>
<dbReference type="EMBL" id="PVQB02000203">
    <property type="protein sequence ID" value="KAF4341211.1"/>
    <property type="molecule type" value="Genomic_DNA"/>
</dbReference>
<dbReference type="AlphaFoldDB" id="A0A9P5AM10"/>
<dbReference type="InterPro" id="IPR052337">
    <property type="entry name" value="SAT4-like"/>
</dbReference>
<evidence type="ECO:0000313" key="3">
    <source>
        <dbReference type="EMBL" id="KAF4341211.1"/>
    </source>
</evidence>
<evidence type="ECO:0000256" key="1">
    <source>
        <dbReference type="SAM" id="MobiDB-lite"/>
    </source>
</evidence>
<evidence type="ECO:0000256" key="2">
    <source>
        <dbReference type="SAM" id="Phobius"/>
    </source>
</evidence>
<accession>A0A9P5AM10</accession>
<dbReference type="Proteomes" id="UP000730481">
    <property type="component" value="Unassembled WGS sequence"/>
</dbReference>
<protein>
    <recommendedName>
        <fullName evidence="5">Integral membrane protein</fullName>
    </recommendedName>
</protein>
<keyword evidence="2" id="KW-1133">Transmembrane helix</keyword>
<keyword evidence="4" id="KW-1185">Reference proteome</keyword>
<comment type="caution">
    <text evidence="3">The sequence shown here is derived from an EMBL/GenBank/DDBJ whole genome shotgun (WGS) entry which is preliminary data.</text>
</comment>
<reference evidence="3" key="2">
    <citation type="submission" date="2020-02" db="EMBL/GenBank/DDBJ databases">
        <title>Identification and distribution of gene clusters putatively required for synthesis of sphingolipid metabolism inhibitors in phylogenetically diverse species of the filamentous fungus Fusarium.</title>
        <authorList>
            <person name="Kim H.-S."/>
            <person name="Busman M."/>
            <person name="Brown D.W."/>
            <person name="Divon H."/>
            <person name="Uhlig S."/>
            <person name="Proctor R.H."/>
        </authorList>
    </citation>
    <scope>NUCLEOTIDE SEQUENCE</scope>
    <source>
        <strain evidence="3">NRRL 25174</strain>
    </source>
</reference>
<keyword evidence="2" id="KW-0472">Membrane</keyword>
<feature type="region of interest" description="Disordered" evidence="1">
    <location>
        <begin position="259"/>
        <end position="278"/>
    </location>
</feature>
<name>A0A9P5AM10_9HYPO</name>
<dbReference type="PANTHER" id="PTHR33048">
    <property type="entry name" value="PTH11-LIKE INTEGRAL MEMBRANE PROTEIN (AFU_ORTHOLOGUE AFUA_5G11245)"/>
    <property type="match status" value="1"/>
</dbReference>
<gene>
    <name evidence="3" type="ORF">FBEOM_4869</name>
</gene>
<proteinExistence type="predicted"/>
<evidence type="ECO:0008006" key="5">
    <source>
        <dbReference type="Google" id="ProtNLM"/>
    </source>
</evidence>
<keyword evidence="2" id="KW-0812">Transmembrane</keyword>
<sequence length="278" mass="31001">MASSSTVQKDIAIACICSTLILSRCGYRIYHWGKGHSGSHRIWHTDDIYMAVALVPLVSRTVCIALSFSLNPSSSRDPVTKAEAEAEHLTVEKLEYNRVVGLQLLIGTRISYTLILWIMKAALLSFYTRFVQVTHWGKIAVKALWCLLIVSCLVDVEAQSKGNTKIQLGILFSIGILLITITIVRIPLILNQAMSQKSRSTWASIEILCSCIVANTPFFYGLLRELGHHKGTHPSVTDPSRSVGPFYLQSKGADHREYELESVKKDEDNNSRELIITP</sequence>